<evidence type="ECO:0000313" key="19">
    <source>
        <dbReference type="Proteomes" id="UP000827092"/>
    </source>
</evidence>
<name>A0AAV6UXN2_9ARAC</name>
<dbReference type="GO" id="GO:0005576">
    <property type="term" value="C:extracellular region"/>
    <property type="evidence" value="ECO:0007669"/>
    <property type="project" value="UniProtKB-SubCell"/>
</dbReference>
<dbReference type="PANTHER" id="PTHR11716">
    <property type="entry name" value="PHOSPHOLIPASE A2 FAMILY MEMBER"/>
    <property type="match status" value="1"/>
</dbReference>
<dbReference type="EMBL" id="JAFNEN010000227">
    <property type="protein sequence ID" value="KAG8188899.1"/>
    <property type="molecule type" value="Genomic_DNA"/>
</dbReference>
<evidence type="ECO:0000256" key="5">
    <source>
        <dbReference type="ARBA" id="ARBA00022525"/>
    </source>
</evidence>
<evidence type="ECO:0000256" key="16">
    <source>
        <dbReference type="RuleBase" id="RU361236"/>
    </source>
</evidence>
<accession>A0AAV6UXN2</accession>
<gene>
    <name evidence="18" type="ORF">JTE90_014954</name>
</gene>
<dbReference type="AlphaFoldDB" id="A0AAV6UXN2"/>
<comment type="subcellular location">
    <subcellularLocation>
        <location evidence="2 16">Secreted</location>
    </subcellularLocation>
</comment>
<dbReference type="GO" id="GO:0016042">
    <property type="term" value="P:lipid catabolic process"/>
    <property type="evidence" value="ECO:0007669"/>
    <property type="project" value="UniProtKB-KW"/>
</dbReference>
<organism evidence="18 19">
    <name type="scientific">Oedothorax gibbosus</name>
    <dbReference type="NCBI Taxonomy" id="931172"/>
    <lineage>
        <taxon>Eukaryota</taxon>
        <taxon>Metazoa</taxon>
        <taxon>Ecdysozoa</taxon>
        <taxon>Arthropoda</taxon>
        <taxon>Chelicerata</taxon>
        <taxon>Arachnida</taxon>
        <taxon>Araneae</taxon>
        <taxon>Araneomorphae</taxon>
        <taxon>Entelegynae</taxon>
        <taxon>Araneoidea</taxon>
        <taxon>Linyphiidae</taxon>
        <taxon>Erigoninae</taxon>
        <taxon>Oedothorax</taxon>
    </lineage>
</organism>
<evidence type="ECO:0000256" key="2">
    <source>
        <dbReference type="ARBA" id="ARBA00004613"/>
    </source>
</evidence>
<dbReference type="Gene3D" id="1.20.90.10">
    <property type="entry name" value="Phospholipase A2 domain"/>
    <property type="match status" value="1"/>
</dbReference>
<keyword evidence="10 16" id="KW-0443">Lipid metabolism</keyword>
<dbReference type="GO" id="GO:0050482">
    <property type="term" value="P:arachidonate secretion"/>
    <property type="evidence" value="ECO:0007669"/>
    <property type="project" value="InterPro"/>
</dbReference>
<evidence type="ECO:0000256" key="1">
    <source>
        <dbReference type="ARBA" id="ARBA00001604"/>
    </source>
</evidence>
<evidence type="ECO:0000256" key="3">
    <source>
        <dbReference type="ARBA" id="ARBA00009659"/>
    </source>
</evidence>
<feature type="chain" id="PRO_5043111986" description="Phospholipase A2" evidence="16">
    <location>
        <begin position="25"/>
        <end position="165"/>
    </location>
</feature>
<protein>
    <recommendedName>
        <fullName evidence="4 16">Phospholipase A2</fullName>
        <ecNumber evidence="4 16">3.1.1.4</ecNumber>
    </recommendedName>
</protein>
<dbReference type="EC" id="3.1.1.4" evidence="4 16"/>
<keyword evidence="19" id="KW-1185">Reference proteome</keyword>
<keyword evidence="11" id="KW-0865">Zymogen</keyword>
<comment type="similarity">
    <text evidence="3">Belongs to the phospholipase A2 family. Group III subfamily.</text>
</comment>
<feature type="binding site" evidence="14">
    <location>
        <position position="77"/>
    </location>
    <ligand>
        <name>Ca(2+)</name>
        <dbReference type="ChEBI" id="CHEBI:29108"/>
    </ligand>
</feature>
<dbReference type="InterPro" id="IPR001211">
    <property type="entry name" value="PLA2"/>
</dbReference>
<dbReference type="Proteomes" id="UP000827092">
    <property type="component" value="Unassembled WGS sequence"/>
</dbReference>
<proteinExistence type="inferred from homology"/>
<dbReference type="PROSITE" id="PS00118">
    <property type="entry name" value="PA2_HIS"/>
    <property type="match status" value="1"/>
</dbReference>
<evidence type="ECO:0000256" key="12">
    <source>
        <dbReference type="ARBA" id="ARBA00023157"/>
    </source>
</evidence>
<feature type="disulfide bond" evidence="15">
    <location>
        <begin position="79"/>
        <end position="127"/>
    </location>
</feature>
<evidence type="ECO:0000256" key="13">
    <source>
        <dbReference type="PIRSR" id="PIRSR601211-1"/>
    </source>
</evidence>
<feature type="disulfide bond" evidence="15">
    <location>
        <begin position="113"/>
        <end position="125"/>
    </location>
</feature>
<dbReference type="SUPFAM" id="SSF48619">
    <property type="entry name" value="Phospholipase A2, PLA2"/>
    <property type="match status" value="1"/>
</dbReference>
<feature type="signal peptide" evidence="16">
    <location>
        <begin position="1"/>
        <end position="24"/>
    </location>
</feature>
<keyword evidence="16" id="KW-0732">Signal</keyword>
<keyword evidence="7 16" id="KW-0378">Hydrolase</keyword>
<keyword evidence="8 14" id="KW-0106">Calcium</keyword>
<feature type="domain" description="Phospholipase A2-like central" evidence="17">
    <location>
        <begin position="31"/>
        <end position="154"/>
    </location>
</feature>
<feature type="disulfide bond" evidence="15">
    <location>
        <begin position="88"/>
        <end position="120"/>
    </location>
</feature>
<reference evidence="18 19" key="1">
    <citation type="journal article" date="2022" name="Nat. Ecol. Evol.">
        <title>A masculinizing supergene underlies an exaggerated male reproductive morph in a spider.</title>
        <authorList>
            <person name="Hendrickx F."/>
            <person name="De Corte Z."/>
            <person name="Sonet G."/>
            <person name="Van Belleghem S.M."/>
            <person name="Kostlbacher S."/>
            <person name="Vangestel C."/>
        </authorList>
    </citation>
    <scope>NUCLEOTIDE SEQUENCE [LARGE SCALE GENOMIC DNA]</scope>
    <source>
        <strain evidence="18">W744_W776</strain>
    </source>
</reference>
<feature type="active site" evidence="13">
    <location>
        <position position="128"/>
    </location>
</feature>
<dbReference type="InterPro" id="IPR033113">
    <property type="entry name" value="PLA2_histidine"/>
</dbReference>
<dbReference type="PRINTS" id="PR00389">
    <property type="entry name" value="PHPHLIPASEA2"/>
</dbReference>
<dbReference type="Pfam" id="PF00068">
    <property type="entry name" value="Phospholip_A2_1"/>
    <property type="match status" value="1"/>
</dbReference>
<evidence type="ECO:0000256" key="4">
    <source>
        <dbReference type="ARBA" id="ARBA00013278"/>
    </source>
</evidence>
<feature type="binding site" evidence="14">
    <location>
        <position position="60"/>
    </location>
    <ligand>
        <name>Ca(2+)</name>
        <dbReference type="ChEBI" id="CHEBI:29108"/>
    </ligand>
</feature>
<evidence type="ECO:0000256" key="14">
    <source>
        <dbReference type="PIRSR" id="PIRSR601211-2"/>
    </source>
</evidence>
<evidence type="ECO:0000256" key="11">
    <source>
        <dbReference type="ARBA" id="ARBA00023145"/>
    </source>
</evidence>
<evidence type="ECO:0000256" key="7">
    <source>
        <dbReference type="ARBA" id="ARBA00022801"/>
    </source>
</evidence>
<dbReference type="GO" id="GO:0005509">
    <property type="term" value="F:calcium ion binding"/>
    <property type="evidence" value="ECO:0007669"/>
    <property type="project" value="InterPro"/>
</dbReference>
<evidence type="ECO:0000256" key="9">
    <source>
        <dbReference type="ARBA" id="ARBA00022963"/>
    </source>
</evidence>
<feature type="active site" evidence="13">
    <location>
        <position position="76"/>
    </location>
</feature>
<comment type="catalytic activity">
    <reaction evidence="1 16">
        <text>a 1,2-diacyl-sn-glycero-3-phosphocholine + H2O = a 1-acyl-sn-glycero-3-phosphocholine + a fatty acid + H(+)</text>
        <dbReference type="Rhea" id="RHEA:15801"/>
        <dbReference type="ChEBI" id="CHEBI:15377"/>
        <dbReference type="ChEBI" id="CHEBI:15378"/>
        <dbReference type="ChEBI" id="CHEBI:28868"/>
        <dbReference type="ChEBI" id="CHEBI:57643"/>
        <dbReference type="ChEBI" id="CHEBI:58168"/>
        <dbReference type="EC" id="3.1.1.4"/>
    </reaction>
</comment>
<dbReference type="InterPro" id="IPR016090">
    <property type="entry name" value="PLA2-like_dom"/>
</dbReference>
<evidence type="ECO:0000256" key="15">
    <source>
        <dbReference type="PIRSR" id="PIRSR601211-3"/>
    </source>
</evidence>
<evidence type="ECO:0000256" key="8">
    <source>
        <dbReference type="ARBA" id="ARBA00022837"/>
    </source>
</evidence>
<keyword evidence="5 16" id="KW-0964">Secreted</keyword>
<keyword evidence="12 15" id="KW-1015">Disulfide bond</keyword>
<keyword evidence="6 14" id="KW-0479">Metal-binding</keyword>
<comment type="cofactor">
    <cofactor evidence="14">
        <name>Ca(2+)</name>
        <dbReference type="ChEBI" id="CHEBI:29108"/>
    </cofactor>
    <text evidence="14">Binds 1 Ca(2+) ion per subunit.</text>
</comment>
<dbReference type="CDD" id="cd00125">
    <property type="entry name" value="PLA2c"/>
    <property type="match status" value="1"/>
</dbReference>
<sequence length="165" mass="18289">MSGRRSTQLLLMILLAVATGGVVPRRLHRRSIGQLSSMVDDVTGRKSMDFVSYGNWCGLGGEGRPVDLIDECCQVHDLCYEVSARGACKGEGEKAPYRADYTWKKGNDGAAYCEEESDRCKSSVCSCDTMLANCLRDNAAAYDQDQLHPLSLYELMREANWMTQS</sequence>
<feature type="disulfide bond" evidence="15">
    <location>
        <begin position="57"/>
        <end position="73"/>
    </location>
</feature>
<dbReference type="InterPro" id="IPR036444">
    <property type="entry name" value="PLipase_A2_dom_sf"/>
</dbReference>
<evidence type="ECO:0000259" key="17">
    <source>
        <dbReference type="SMART" id="SM00085"/>
    </source>
</evidence>
<dbReference type="SMART" id="SM00085">
    <property type="entry name" value="PA2c"/>
    <property type="match status" value="1"/>
</dbReference>
<evidence type="ECO:0000256" key="6">
    <source>
        <dbReference type="ARBA" id="ARBA00022723"/>
    </source>
</evidence>
<evidence type="ECO:0000313" key="18">
    <source>
        <dbReference type="EMBL" id="KAG8188899.1"/>
    </source>
</evidence>
<keyword evidence="9" id="KW-0442">Lipid degradation</keyword>
<dbReference type="PANTHER" id="PTHR11716:SF47">
    <property type="entry name" value="PHOSPHOLIPASE A2-ALPHA"/>
    <property type="match status" value="1"/>
</dbReference>
<evidence type="ECO:0000256" key="10">
    <source>
        <dbReference type="ARBA" id="ARBA00023098"/>
    </source>
</evidence>
<feature type="binding site" evidence="14">
    <location>
        <position position="58"/>
    </location>
    <ligand>
        <name>Ca(2+)</name>
        <dbReference type="ChEBI" id="CHEBI:29108"/>
    </ligand>
</feature>
<comment type="caution">
    <text evidence="18">The sequence shown here is derived from an EMBL/GenBank/DDBJ whole genome shotgun (WGS) entry which is preliminary data.</text>
</comment>
<dbReference type="GO" id="GO:0004623">
    <property type="term" value="F:phospholipase A2 activity"/>
    <property type="evidence" value="ECO:0007669"/>
    <property type="project" value="UniProtKB-EC"/>
</dbReference>
<dbReference type="GO" id="GO:0006644">
    <property type="term" value="P:phospholipid metabolic process"/>
    <property type="evidence" value="ECO:0007669"/>
    <property type="project" value="InterPro"/>
</dbReference>
<feature type="disulfide bond" evidence="15">
    <location>
        <begin position="72"/>
        <end position="134"/>
    </location>
</feature>